<evidence type="ECO:0000256" key="4">
    <source>
        <dbReference type="ARBA" id="ARBA00005189"/>
    </source>
</evidence>
<dbReference type="GO" id="GO:0016024">
    <property type="term" value="P:CDP-diacylglycerol biosynthetic process"/>
    <property type="evidence" value="ECO:0007669"/>
    <property type="project" value="UniProtKB-UniPathway"/>
</dbReference>
<evidence type="ECO:0000256" key="7">
    <source>
        <dbReference type="ARBA" id="ARBA00022516"/>
    </source>
</evidence>
<evidence type="ECO:0000256" key="6">
    <source>
        <dbReference type="ARBA" id="ARBA00012487"/>
    </source>
</evidence>
<dbReference type="Pfam" id="PF01148">
    <property type="entry name" value="CTP_transf_1"/>
    <property type="match status" value="1"/>
</dbReference>
<reference evidence="18" key="1">
    <citation type="submission" date="2020-01" db="EMBL/GenBank/DDBJ databases">
        <title>Genome sequence of Kobresia littledalei, the first chromosome-level genome in the family Cyperaceae.</title>
        <authorList>
            <person name="Qu G."/>
        </authorList>
    </citation>
    <scope>NUCLEOTIDE SEQUENCE</scope>
    <source>
        <strain evidence="18">C.B.Clarke</strain>
        <tissue evidence="18">Leaf</tissue>
    </source>
</reference>
<gene>
    <name evidence="18" type="ORF">FCM35_KLT20617</name>
</gene>
<comment type="subcellular location">
    <subcellularLocation>
        <location evidence="2">Membrane</location>
        <topology evidence="2">Multi-pass membrane protein</topology>
    </subcellularLocation>
</comment>
<dbReference type="UniPathway" id="UPA00557">
    <property type="reaction ID" value="UER00614"/>
</dbReference>
<evidence type="ECO:0000256" key="17">
    <source>
        <dbReference type="SAM" id="Phobius"/>
    </source>
</evidence>
<evidence type="ECO:0000256" key="5">
    <source>
        <dbReference type="ARBA" id="ARBA00010185"/>
    </source>
</evidence>
<dbReference type="EC" id="2.7.7.41" evidence="6 16"/>
<dbReference type="InterPro" id="IPR000374">
    <property type="entry name" value="PC_trans"/>
</dbReference>
<keyword evidence="14" id="KW-0594">Phospholipid biosynthesis</keyword>
<keyword evidence="8 16" id="KW-0808">Transferase</keyword>
<feature type="transmembrane region" description="Helical" evidence="17">
    <location>
        <begin position="220"/>
        <end position="241"/>
    </location>
</feature>
<dbReference type="GO" id="GO:0004605">
    <property type="term" value="F:phosphatidate cytidylyltransferase activity"/>
    <property type="evidence" value="ECO:0007669"/>
    <property type="project" value="UniProtKB-EC"/>
</dbReference>
<keyword evidence="7" id="KW-0444">Lipid biosynthesis</keyword>
<comment type="caution">
    <text evidence="18">The sequence shown here is derived from an EMBL/GenBank/DDBJ whole genome shotgun (WGS) entry which is preliminary data.</text>
</comment>
<protein>
    <recommendedName>
        <fullName evidence="6 16">Phosphatidate cytidylyltransferase</fullName>
        <ecNumber evidence="6 16">2.7.7.41</ecNumber>
    </recommendedName>
</protein>
<dbReference type="GO" id="GO:0016020">
    <property type="term" value="C:membrane"/>
    <property type="evidence" value="ECO:0007669"/>
    <property type="project" value="UniProtKB-SubCell"/>
</dbReference>
<evidence type="ECO:0000256" key="8">
    <source>
        <dbReference type="ARBA" id="ARBA00022679"/>
    </source>
</evidence>
<dbReference type="EMBL" id="SWLB01000008">
    <property type="protein sequence ID" value="KAF3336110.1"/>
    <property type="molecule type" value="Genomic_DNA"/>
</dbReference>
<accession>A0A833QVT6</accession>
<dbReference type="Proteomes" id="UP000623129">
    <property type="component" value="Unassembled WGS sequence"/>
</dbReference>
<evidence type="ECO:0000313" key="18">
    <source>
        <dbReference type="EMBL" id="KAF3336110.1"/>
    </source>
</evidence>
<evidence type="ECO:0000256" key="11">
    <source>
        <dbReference type="ARBA" id="ARBA00022989"/>
    </source>
</evidence>
<comment type="pathway">
    <text evidence="3 16">Phospholipid metabolism; CDP-diacylglycerol biosynthesis; CDP-diacylglycerol from sn-glycerol 3-phosphate: step 3/3.</text>
</comment>
<evidence type="ECO:0000256" key="12">
    <source>
        <dbReference type="ARBA" id="ARBA00023098"/>
    </source>
</evidence>
<dbReference type="AlphaFoldDB" id="A0A833QVT6"/>
<dbReference type="PANTHER" id="PTHR47101">
    <property type="entry name" value="PHOSPHATIDATE CYTIDYLYLTRANSFERASE 5, CHLOROPLASTIC"/>
    <property type="match status" value="1"/>
</dbReference>
<evidence type="ECO:0000256" key="15">
    <source>
        <dbReference type="ARBA" id="ARBA00023264"/>
    </source>
</evidence>
<keyword evidence="9 16" id="KW-0812">Transmembrane</keyword>
<keyword evidence="19" id="KW-1185">Reference proteome</keyword>
<comment type="catalytic activity">
    <reaction evidence="1 16">
        <text>a 1,2-diacyl-sn-glycero-3-phosphate + CTP + H(+) = a CDP-1,2-diacyl-sn-glycerol + diphosphate</text>
        <dbReference type="Rhea" id="RHEA:16229"/>
        <dbReference type="ChEBI" id="CHEBI:15378"/>
        <dbReference type="ChEBI" id="CHEBI:33019"/>
        <dbReference type="ChEBI" id="CHEBI:37563"/>
        <dbReference type="ChEBI" id="CHEBI:58332"/>
        <dbReference type="ChEBI" id="CHEBI:58608"/>
        <dbReference type="EC" id="2.7.7.41"/>
    </reaction>
</comment>
<evidence type="ECO:0000256" key="1">
    <source>
        <dbReference type="ARBA" id="ARBA00001698"/>
    </source>
</evidence>
<dbReference type="OrthoDB" id="10260889at2759"/>
<keyword evidence="10 16" id="KW-0548">Nucleotidyltransferase</keyword>
<dbReference type="PANTHER" id="PTHR47101:SF1">
    <property type="entry name" value="PHOSPHATIDATE CYTIDYLYLTRANSFERASE 4, CHLOROPLASTIC"/>
    <property type="match status" value="1"/>
</dbReference>
<dbReference type="PROSITE" id="PS01315">
    <property type="entry name" value="CDS"/>
    <property type="match status" value="1"/>
</dbReference>
<sequence length="409" mass="43689">MAVAAAHCSCSLHSLSSSLSTRKRGTNNINMNMRVSMWPSPAPRPLISVRHLLRHLPRRFSASDSAFFPSSSSIAENYTSTTENTPTSMPSPLEGSGGEIEISLEQNQKGQSNQLKKRVVFGLGIGFGAGGVVVAGGWVFAAALAAVVLAGSREFFELVRSRRIADGMASPPRHVSRVCSVICFLMPLFTLYYGHMDVSVIFSAFIIAIAVMLQRGNPRFAHLASTVFGLFYCGYLPSFWIKLRCSLAVPALNTEIGKYWPVLLGGMAHWTVGLVATLISISSIIAADTFAFLGGRAFGKTPLTDISPKKTLEGAFAGLLGCVVVTVILSKILCWPKSLPSALVYGVLNFAGSIFGDLLESLIKRDAGVKDSGSLIPGHGGILDRVDSYVFTGALSYSFVKVALPLFGL</sequence>
<proteinExistence type="inferred from homology"/>
<feature type="transmembrane region" description="Helical" evidence="17">
    <location>
        <begin position="339"/>
        <end position="359"/>
    </location>
</feature>
<feature type="transmembrane region" description="Helical" evidence="17">
    <location>
        <begin position="314"/>
        <end position="333"/>
    </location>
</feature>
<evidence type="ECO:0000256" key="16">
    <source>
        <dbReference type="RuleBase" id="RU003938"/>
    </source>
</evidence>
<comment type="pathway">
    <text evidence="4">Lipid metabolism.</text>
</comment>
<evidence type="ECO:0000313" key="19">
    <source>
        <dbReference type="Proteomes" id="UP000623129"/>
    </source>
</evidence>
<evidence type="ECO:0000256" key="10">
    <source>
        <dbReference type="ARBA" id="ARBA00022695"/>
    </source>
</evidence>
<keyword evidence="12" id="KW-0443">Lipid metabolism</keyword>
<evidence type="ECO:0000256" key="3">
    <source>
        <dbReference type="ARBA" id="ARBA00005119"/>
    </source>
</evidence>
<evidence type="ECO:0000256" key="9">
    <source>
        <dbReference type="ARBA" id="ARBA00022692"/>
    </source>
</evidence>
<keyword evidence="11 17" id="KW-1133">Transmembrane helix</keyword>
<feature type="transmembrane region" description="Helical" evidence="17">
    <location>
        <begin position="192"/>
        <end position="213"/>
    </location>
</feature>
<organism evidence="18 19">
    <name type="scientific">Carex littledalei</name>
    <dbReference type="NCBI Taxonomy" id="544730"/>
    <lineage>
        <taxon>Eukaryota</taxon>
        <taxon>Viridiplantae</taxon>
        <taxon>Streptophyta</taxon>
        <taxon>Embryophyta</taxon>
        <taxon>Tracheophyta</taxon>
        <taxon>Spermatophyta</taxon>
        <taxon>Magnoliopsida</taxon>
        <taxon>Liliopsida</taxon>
        <taxon>Poales</taxon>
        <taxon>Cyperaceae</taxon>
        <taxon>Cyperoideae</taxon>
        <taxon>Cariceae</taxon>
        <taxon>Carex</taxon>
        <taxon>Carex subgen. Euthyceras</taxon>
    </lineage>
</organism>
<comment type="similarity">
    <text evidence="5 16">Belongs to the CDS family.</text>
</comment>
<keyword evidence="13 17" id="KW-0472">Membrane</keyword>
<evidence type="ECO:0000256" key="2">
    <source>
        <dbReference type="ARBA" id="ARBA00004141"/>
    </source>
</evidence>
<evidence type="ECO:0000256" key="14">
    <source>
        <dbReference type="ARBA" id="ARBA00023209"/>
    </source>
</evidence>
<feature type="transmembrane region" description="Helical" evidence="17">
    <location>
        <begin position="267"/>
        <end position="293"/>
    </location>
</feature>
<evidence type="ECO:0000256" key="13">
    <source>
        <dbReference type="ARBA" id="ARBA00023136"/>
    </source>
</evidence>
<feature type="transmembrane region" description="Helical" evidence="17">
    <location>
        <begin position="119"/>
        <end position="150"/>
    </location>
</feature>
<name>A0A833QVT6_9POAL</name>
<keyword evidence="15" id="KW-1208">Phospholipid metabolism</keyword>